<comment type="caution">
    <text evidence="2">The sequence shown here is derived from an EMBL/GenBank/DDBJ whole genome shotgun (WGS) entry which is preliminary data.</text>
</comment>
<evidence type="ECO:0000313" key="3">
    <source>
        <dbReference type="Proteomes" id="UP000534286"/>
    </source>
</evidence>
<reference evidence="2 3" key="1">
    <citation type="submission" date="2020-08" db="EMBL/GenBank/DDBJ databases">
        <title>Sequencing the genomes of 1000 actinobacteria strains.</title>
        <authorList>
            <person name="Klenk H.-P."/>
        </authorList>
    </citation>
    <scope>NUCLEOTIDE SEQUENCE [LARGE SCALE GENOMIC DNA]</scope>
    <source>
        <strain evidence="2 3">DSM 43023</strain>
    </source>
</reference>
<proteinExistence type="predicted"/>
<dbReference type="EMBL" id="JACHJU010000002">
    <property type="protein sequence ID" value="MBB4940763.1"/>
    <property type="molecule type" value="Genomic_DNA"/>
</dbReference>
<name>A0A7W7S028_9ACTN</name>
<dbReference type="Proteomes" id="UP000534286">
    <property type="component" value="Unassembled WGS sequence"/>
</dbReference>
<evidence type="ECO:0000256" key="1">
    <source>
        <dbReference type="SAM" id="MobiDB-lite"/>
    </source>
</evidence>
<feature type="compositionally biased region" description="Basic and acidic residues" evidence="1">
    <location>
        <begin position="22"/>
        <end position="31"/>
    </location>
</feature>
<dbReference type="RefSeq" id="WP_184756927.1">
    <property type="nucleotide sequence ID" value="NZ_BAABEK010000005.1"/>
</dbReference>
<evidence type="ECO:0000313" key="2">
    <source>
        <dbReference type="EMBL" id="MBB4940763.1"/>
    </source>
</evidence>
<organism evidence="2 3">
    <name type="scientific">Streptosporangium album</name>
    <dbReference type="NCBI Taxonomy" id="47479"/>
    <lineage>
        <taxon>Bacteria</taxon>
        <taxon>Bacillati</taxon>
        <taxon>Actinomycetota</taxon>
        <taxon>Actinomycetes</taxon>
        <taxon>Streptosporangiales</taxon>
        <taxon>Streptosporangiaceae</taxon>
        <taxon>Streptosporangium</taxon>
    </lineage>
</organism>
<dbReference type="InterPro" id="IPR056037">
    <property type="entry name" value="DUF7620"/>
</dbReference>
<accession>A0A7W7S028</accession>
<gene>
    <name evidence="2" type="ORF">FHR32_005140</name>
</gene>
<keyword evidence="3" id="KW-1185">Reference proteome</keyword>
<dbReference type="AlphaFoldDB" id="A0A7W7S028"/>
<feature type="region of interest" description="Disordered" evidence="1">
    <location>
        <begin position="1"/>
        <end position="36"/>
    </location>
</feature>
<dbReference type="Pfam" id="PF24596">
    <property type="entry name" value="DUF7620"/>
    <property type="match status" value="1"/>
</dbReference>
<sequence length="75" mass="8774">MRWRRRRPPTPAPSPEAQDALAEAREARETSEQGLQEVCERWPEVREVTSSLRAHRERNGFRAMFERALLKEGEA</sequence>
<protein>
    <submittedName>
        <fullName evidence="2">Uncharacterized protein</fullName>
    </submittedName>
</protein>